<name>A0A9P6AQ19_9AGAM</name>
<evidence type="ECO:0000313" key="2">
    <source>
        <dbReference type="EMBL" id="KAF9509793.1"/>
    </source>
</evidence>
<organism evidence="2 3">
    <name type="scientific">Hydnum rufescens UP504</name>
    <dbReference type="NCBI Taxonomy" id="1448309"/>
    <lineage>
        <taxon>Eukaryota</taxon>
        <taxon>Fungi</taxon>
        <taxon>Dikarya</taxon>
        <taxon>Basidiomycota</taxon>
        <taxon>Agaricomycotina</taxon>
        <taxon>Agaricomycetes</taxon>
        <taxon>Cantharellales</taxon>
        <taxon>Hydnaceae</taxon>
        <taxon>Hydnum</taxon>
    </lineage>
</organism>
<gene>
    <name evidence="2" type="ORF">BS47DRAFT_127749</name>
</gene>
<dbReference type="EMBL" id="MU129028">
    <property type="protein sequence ID" value="KAF9509793.1"/>
    <property type="molecule type" value="Genomic_DNA"/>
</dbReference>
<keyword evidence="3" id="KW-1185">Reference proteome</keyword>
<dbReference type="Proteomes" id="UP000886523">
    <property type="component" value="Unassembled WGS sequence"/>
</dbReference>
<sequence length="176" mass="20781">MEPFSRSSTTSSVAALQQSSDLFRSQSWFPILRWQERVFQFKDTARSYMLVEARLYKNEYNVEHEFIIGEFRANSEVIFVLAERVTALRDSDHKLSDEECHRILQELKAEEQKKKRQKMEQPKRKQKPQQTPKIPNLKKAAGIFSKDIRLRDARRRQGPADPRCSGLRRGPQNHHK</sequence>
<feature type="region of interest" description="Disordered" evidence="1">
    <location>
        <begin position="110"/>
        <end position="176"/>
    </location>
</feature>
<accession>A0A9P6AQ19</accession>
<evidence type="ECO:0000313" key="3">
    <source>
        <dbReference type="Proteomes" id="UP000886523"/>
    </source>
</evidence>
<evidence type="ECO:0000256" key="1">
    <source>
        <dbReference type="SAM" id="MobiDB-lite"/>
    </source>
</evidence>
<dbReference type="AlphaFoldDB" id="A0A9P6AQ19"/>
<protein>
    <submittedName>
        <fullName evidence="2">Uncharacterized protein</fullName>
    </submittedName>
</protein>
<reference evidence="2" key="1">
    <citation type="journal article" date="2020" name="Nat. Commun.">
        <title>Large-scale genome sequencing of mycorrhizal fungi provides insights into the early evolution of symbiotic traits.</title>
        <authorList>
            <person name="Miyauchi S."/>
            <person name="Kiss E."/>
            <person name="Kuo A."/>
            <person name="Drula E."/>
            <person name="Kohler A."/>
            <person name="Sanchez-Garcia M."/>
            <person name="Morin E."/>
            <person name="Andreopoulos B."/>
            <person name="Barry K.W."/>
            <person name="Bonito G."/>
            <person name="Buee M."/>
            <person name="Carver A."/>
            <person name="Chen C."/>
            <person name="Cichocki N."/>
            <person name="Clum A."/>
            <person name="Culley D."/>
            <person name="Crous P.W."/>
            <person name="Fauchery L."/>
            <person name="Girlanda M."/>
            <person name="Hayes R.D."/>
            <person name="Keri Z."/>
            <person name="LaButti K."/>
            <person name="Lipzen A."/>
            <person name="Lombard V."/>
            <person name="Magnuson J."/>
            <person name="Maillard F."/>
            <person name="Murat C."/>
            <person name="Nolan M."/>
            <person name="Ohm R.A."/>
            <person name="Pangilinan J."/>
            <person name="Pereira M.F."/>
            <person name="Perotto S."/>
            <person name="Peter M."/>
            <person name="Pfister S."/>
            <person name="Riley R."/>
            <person name="Sitrit Y."/>
            <person name="Stielow J.B."/>
            <person name="Szollosi G."/>
            <person name="Zifcakova L."/>
            <person name="Stursova M."/>
            <person name="Spatafora J.W."/>
            <person name="Tedersoo L."/>
            <person name="Vaario L.M."/>
            <person name="Yamada A."/>
            <person name="Yan M."/>
            <person name="Wang P."/>
            <person name="Xu J."/>
            <person name="Bruns T."/>
            <person name="Baldrian P."/>
            <person name="Vilgalys R."/>
            <person name="Dunand C."/>
            <person name="Henrissat B."/>
            <person name="Grigoriev I.V."/>
            <person name="Hibbett D."/>
            <person name="Nagy L.G."/>
            <person name="Martin F.M."/>
        </authorList>
    </citation>
    <scope>NUCLEOTIDE SEQUENCE</scope>
    <source>
        <strain evidence="2">UP504</strain>
    </source>
</reference>
<comment type="caution">
    <text evidence="2">The sequence shown here is derived from an EMBL/GenBank/DDBJ whole genome shotgun (WGS) entry which is preliminary data.</text>
</comment>
<feature type="compositionally biased region" description="Basic and acidic residues" evidence="1">
    <location>
        <begin position="110"/>
        <end position="123"/>
    </location>
</feature>
<proteinExistence type="predicted"/>